<dbReference type="SUPFAM" id="SSF54211">
    <property type="entry name" value="Ribosomal protein S5 domain 2-like"/>
    <property type="match status" value="1"/>
</dbReference>
<evidence type="ECO:0000256" key="6">
    <source>
        <dbReference type="SAM" id="MobiDB-lite"/>
    </source>
</evidence>
<reference evidence="7 8" key="1">
    <citation type="journal article" date="2017" name="ISME J.">
        <title>Potential for microbial H2 and metal transformations associated with novel bacteria and archaea in deep terrestrial subsurface sediments.</title>
        <authorList>
            <person name="Hernsdorf A.W."/>
            <person name="Amano Y."/>
            <person name="Miyakawa K."/>
            <person name="Ise K."/>
            <person name="Suzuki Y."/>
            <person name="Anantharaman K."/>
            <person name="Probst A."/>
            <person name="Burstein D."/>
            <person name="Thomas B.C."/>
            <person name="Banfield J.F."/>
        </authorList>
    </citation>
    <scope>NUCLEOTIDE SEQUENCE [LARGE SCALE GENOMIC DNA]</scope>
    <source>
        <strain evidence="7">HGW-Wallbacteria-1</strain>
    </source>
</reference>
<accession>A0A2N1PUT3</accession>
<dbReference type="GO" id="GO:0042781">
    <property type="term" value="F:3'-tRNA processing endoribonuclease activity"/>
    <property type="evidence" value="ECO:0007669"/>
    <property type="project" value="TreeGrafter"/>
</dbReference>
<evidence type="ECO:0000256" key="1">
    <source>
        <dbReference type="ARBA" id="ARBA00022694"/>
    </source>
</evidence>
<feature type="region of interest" description="Disordered" evidence="6">
    <location>
        <begin position="1"/>
        <end position="22"/>
    </location>
</feature>
<proteinExistence type="predicted"/>
<evidence type="ECO:0000313" key="7">
    <source>
        <dbReference type="EMBL" id="PKK92062.1"/>
    </source>
</evidence>
<protein>
    <submittedName>
        <fullName evidence="7">Uncharacterized protein</fullName>
    </submittedName>
</protein>
<keyword evidence="4" id="KW-0378">Hydrolase</keyword>
<name>A0A2N1PUT3_9BACT</name>
<evidence type="ECO:0000256" key="5">
    <source>
        <dbReference type="ARBA" id="ARBA00022884"/>
    </source>
</evidence>
<evidence type="ECO:0000313" key="8">
    <source>
        <dbReference type="Proteomes" id="UP000233256"/>
    </source>
</evidence>
<dbReference type="AlphaFoldDB" id="A0A2N1PUT3"/>
<dbReference type="Gene3D" id="3.30.230.10">
    <property type="match status" value="1"/>
</dbReference>
<dbReference type="GO" id="GO:0000049">
    <property type="term" value="F:tRNA binding"/>
    <property type="evidence" value="ECO:0007669"/>
    <property type="project" value="InterPro"/>
</dbReference>
<dbReference type="Proteomes" id="UP000233256">
    <property type="component" value="Unassembled WGS sequence"/>
</dbReference>
<keyword evidence="1" id="KW-0819">tRNA processing</keyword>
<sequence>MAFSPECRPPEDAMSSETGVAREERDLQSDRRGILTIGEKIRFAKVMTRGRSVHRDGFSLKFIKDDTISENLYGFVLKRRFARAHLRNRYRRIAREYLRLNRFRISQGYLVVIAFHGKGSNVSFGHVARGLDNLFAAARLILGESPISGPDGWKPCSPDS</sequence>
<dbReference type="Pfam" id="PF00825">
    <property type="entry name" value="Ribonuclease_P"/>
    <property type="match status" value="1"/>
</dbReference>
<dbReference type="PANTHER" id="PTHR33992">
    <property type="entry name" value="RIBONUCLEASE P PROTEIN COMPONENT"/>
    <property type="match status" value="1"/>
</dbReference>
<dbReference type="GO" id="GO:0004526">
    <property type="term" value="F:ribonuclease P activity"/>
    <property type="evidence" value="ECO:0007669"/>
    <property type="project" value="InterPro"/>
</dbReference>
<dbReference type="PANTHER" id="PTHR33992:SF1">
    <property type="entry name" value="RIBONUCLEASE P PROTEIN COMPONENT"/>
    <property type="match status" value="1"/>
</dbReference>
<dbReference type="GO" id="GO:0030677">
    <property type="term" value="C:ribonuclease P complex"/>
    <property type="evidence" value="ECO:0007669"/>
    <property type="project" value="TreeGrafter"/>
</dbReference>
<comment type="caution">
    <text evidence="7">The sequence shown here is derived from an EMBL/GenBank/DDBJ whole genome shotgun (WGS) entry which is preliminary data.</text>
</comment>
<keyword evidence="3" id="KW-0255">Endonuclease</keyword>
<dbReference type="InterPro" id="IPR000100">
    <property type="entry name" value="RNase_P"/>
</dbReference>
<dbReference type="InterPro" id="IPR014721">
    <property type="entry name" value="Ribsml_uS5_D2-typ_fold_subgr"/>
</dbReference>
<evidence type="ECO:0000256" key="4">
    <source>
        <dbReference type="ARBA" id="ARBA00022801"/>
    </source>
</evidence>
<gene>
    <name evidence="7" type="ORF">CVV64_01200</name>
</gene>
<evidence type="ECO:0000256" key="3">
    <source>
        <dbReference type="ARBA" id="ARBA00022759"/>
    </source>
</evidence>
<organism evidence="7 8">
    <name type="scientific">Candidatus Wallbacteria bacterium HGW-Wallbacteria-1</name>
    <dbReference type="NCBI Taxonomy" id="2013854"/>
    <lineage>
        <taxon>Bacteria</taxon>
        <taxon>Candidatus Walliibacteriota</taxon>
    </lineage>
</organism>
<keyword evidence="5" id="KW-0694">RNA-binding</keyword>
<keyword evidence="2" id="KW-0540">Nuclease</keyword>
<evidence type="ECO:0000256" key="2">
    <source>
        <dbReference type="ARBA" id="ARBA00022722"/>
    </source>
</evidence>
<dbReference type="InterPro" id="IPR020568">
    <property type="entry name" value="Ribosomal_Su5_D2-typ_SF"/>
</dbReference>
<dbReference type="EMBL" id="PGXC01000001">
    <property type="protein sequence ID" value="PKK92062.1"/>
    <property type="molecule type" value="Genomic_DNA"/>
</dbReference>